<evidence type="ECO:0000256" key="1">
    <source>
        <dbReference type="SAM" id="MobiDB-lite"/>
    </source>
</evidence>
<reference evidence="2 3" key="1">
    <citation type="journal article" date="2010" name="Science">
        <title>Genomic comparison of the ants Camponotus floridanus and Harpegnathos saltator.</title>
        <authorList>
            <person name="Bonasio R."/>
            <person name="Zhang G."/>
            <person name="Ye C."/>
            <person name="Mutti N.S."/>
            <person name="Fang X."/>
            <person name="Qin N."/>
            <person name="Donahue G."/>
            <person name="Yang P."/>
            <person name="Li Q."/>
            <person name="Li C."/>
            <person name="Zhang P."/>
            <person name="Huang Z."/>
            <person name="Berger S.L."/>
            <person name="Reinberg D."/>
            <person name="Wang J."/>
            <person name="Liebig J."/>
        </authorList>
    </citation>
    <scope>NUCLEOTIDE SEQUENCE [LARGE SCALE GENOMIC DNA]</scope>
    <source>
        <strain evidence="3">C129</strain>
    </source>
</reference>
<keyword evidence="3" id="KW-1185">Reference proteome</keyword>
<evidence type="ECO:0000313" key="3">
    <source>
        <dbReference type="Proteomes" id="UP000000311"/>
    </source>
</evidence>
<evidence type="ECO:0000313" key="2">
    <source>
        <dbReference type="EMBL" id="EFN71011.1"/>
    </source>
</evidence>
<organism evidence="3">
    <name type="scientific">Camponotus floridanus</name>
    <name type="common">Florida carpenter ant</name>
    <dbReference type="NCBI Taxonomy" id="104421"/>
    <lineage>
        <taxon>Eukaryota</taxon>
        <taxon>Metazoa</taxon>
        <taxon>Ecdysozoa</taxon>
        <taxon>Arthropoda</taxon>
        <taxon>Hexapoda</taxon>
        <taxon>Insecta</taxon>
        <taxon>Pterygota</taxon>
        <taxon>Neoptera</taxon>
        <taxon>Endopterygota</taxon>
        <taxon>Hymenoptera</taxon>
        <taxon>Apocrita</taxon>
        <taxon>Aculeata</taxon>
        <taxon>Formicoidea</taxon>
        <taxon>Formicidae</taxon>
        <taxon>Formicinae</taxon>
        <taxon>Camponotus</taxon>
    </lineage>
</organism>
<sequence>MAFLLPDAHSYNKSAQCPWAAMMTFKLLQPKVRGEPGLVTKKGQRNVWTSRKAKAKKGGKSCGGNQSDSLGSMDDHEAVADQMPQGTMLKELGMHALYNTYRSHNQMDRRFYTVSIFIIYMT</sequence>
<name>E2A6C6_CAMFO</name>
<dbReference type="InParanoid" id="E2A6C6"/>
<dbReference type="AlphaFoldDB" id="E2A6C6"/>
<dbReference type="EMBL" id="GL437123">
    <property type="protein sequence ID" value="EFN71011.1"/>
    <property type="molecule type" value="Genomic_DNA"/>
</dbReference>
<gene>
    <name evidence="2" type="ORF">EAG_09901</name>
</gene>
<feature type="region of interest" description="Disordered" evidence="1">
    <location>
        <begin position="45"/>
        <end position="73"/>
    </location>
</feature>
<dbReference type="Proteomes" id="UP000000311">
    <property type="component" value="Unassembled WGS sequence"/>
</dbReference>
<accession>E2A6C6</accession>
<proteinExistence type="predicted"/>
<protein>
    <submittedName>
        <fullName evidence="2">Uncharacterized protein</fullName>
    </submittedName>
</protein>